<feature type="chain" id="PRO_5009319373" evidence="2">
    <location>
        <begin position="22"/>
        <end position="430"/>
    </location>
</feature>
<keyword evidence="1" id="KW-0472">Membrane</keyword>
<protein>
    <submittedName>
        <fullName evidence="4">Ig-like domain-containing protein</fullName>
    </submittedName>
</protein>
<reference evidence="4" key="1">
    <citation type="submission" date="2016-11" db="UniProtKB">
        <authorList>
            <consortium name="WormBaseParasite"/>
        </authorList>
    </citation>
    <scope>IDENTIFICATION</scope>
</reference>
<keyword evidence="3" id="KW-1185">Reference proteome</keyword>
<accession>A0A1I8GF77</accession>
<keyword evidence="1" id="KW-1133">Transmembrane helix</keyword>
<sequence>MLCLLVAYVTMATMVISSTLGQTIVCNQSIGTDWTKLPASLQLVVNSSTTISLIFDSTTTNSIEPNATLSNCSVSVMAGFDQPLEGYFVLTVLSGTSLPIGSQAVLRESSPDGVILWDSSISSLVYHQFATEFQHGQFYASILIKSVNIGIATLVLGVQFVVASQCPDGWHLSDDYCYGVPRLSTPVSFDAAVTGCMLLWSNLAIQHQSLADFDAALSGSGQSVVGQAYWIGAKRFDLADSSAEYLNGRELTVSIGRNCPIEDSTCVCVAYERTQPEPSAASLRLRRCSDNLPYLCSNLATGPGAYYTSLGSGKSKSKLKLYPADWIGIGLVTVASIATVAILIGYYAVVKPKQKQRHWNQRRRIVGDADGLSASYQSASWLAQQPQPPQPHPCHQHYYLSRDNSVSGGFGFIVASSTVASSLTAASSTE</sequence>
<keyword evidence="2" id="KW-0732">Signal</keyword>
<dbReference type="InterPro" id="IPR016186">
    <property type="entry name" value="C-type_lectin-like/link_sf"/>
</dbReference>
<evidence type="ECO:0000313" key="4">
    <source>
        <dbReference type="WBParaSite" id="maker-uti_cns_0001649-snap-gene-0.5-mRNA-1"/>
    </source>
</evidence>
<evidence type="ECO:0000256" key="2">
    <source>
        <dbReference type="SAM" id="SignalP"/>
    </source>
</evidence>
<keyword evidence="1" id="KW-0812">Transmembrane</keyword>
<dbReference type="AlphaFoldDB" id="A0A1I8GF77"/>
<evidence type="ECO:0000313" key="3">
    <source>
        <dbReference type="Proteomes" id="UP000095280"/>
    </source>
</evidence>
<feature type="transmembrane region" description="Helical" evidence="1">
    <location>
        <begin position="326"/>
        <end position="349"/>
    </location>
</feature>
<organism evidence="3 4">
    <name type="scientific">Macrostomum lignano</name>
    <dbReference type="NCBI Taxonomy" id="282301"/>
    <lineage>
        <taxon>Eukaryota</taxon>
        <taxon>Metazoa</taxon>
        <taxon>Spiralia</taxon>
        <taxon>Lophotrochozoa</taxon>
        <taxon>Platyhelminthes</taxon>
        <taxon>Rhabditophora</taxon>
        <taxon>Macrostomorpha</taxon>
        <taxon>Macrostomida</taxon>
        <taxon>Macrostomidae</taxon>
        <taxon>Macrostomum</taxon>
    </lineage>
</organism>
<feature type="signal peptide" evidence="2">
    <location>
        <begin position="1"/>
        <end position="21"/>
    </location>
</feature>
<dbReference type="Proteomes" id="UP000095280">
    <property type="component" value="Unplaced"/>
</dbReference>
<dbReference type="InterPro" id="IPR016187">
    <property type="entry name" value="CTDL_fold"/>
</dbReference>
<name>A0A1I8GF77_9PLAT</name>
<evidence type="ECO:0000256" key="1">
    <source>
        <dbReference type="SAM" id="Phobius"/>
    </source>
</evidence>
<dbReference type="SUPFAM" id="SSF56436">
    <property type="entry name" value="C-type lectin-like"/>
    <property type="match status" value="1"/>
</dbReference>
<dbReference type="WBParaSite" id="maker-uti_cns_0001649-snap-gene-0.5-mRNA-1">
    <property type="protein sequence ID" value="maker-uti_cns_0001649-snap-gene-0.5-mRNA-1"/>
    <property type="gene ID" value="maker-uti_cns_0001649-snap-gene-0.5"/>
</dbReference>
<proteinExistence type="predicted"/>
<dbReference type="Gene3D" id="3.10.100.10">
    <property type="entry name" value="Mannose-Binding Protein A, subunit A"/>
    <property type="match status" value="1"/>
</dbReference>